<gene>
    <name evidence="3" type="ORF">SI65_01764</name>
    <name evidence="4" type="ORF">SI65_02117</name>
</gene>
<dbReference type="InterPro" id="IPR029033">
    <property type="entry name" value="His_PPase_superfam"/>
</dbReference>
<dbReference type="GO" id="GO:0003993">
    <property type="term" value="F:acid phosphatase activity"/>
    <property type="evidence" value="ECO:0007669"/>
    <property type="project" value="TreeGrafter"/>
</dbReference>
<evidence type="ECO:0000313" key="4">
    <source>
        <dbReference type="EMBL" id="ODM24527.1"/>
    </source>
</evidence>
<dbReference type="CDD" id="cd07061">
    <property type="entry name" value="HP_HAP_like"/>
    <property type="match status" value="1"/>
</dbReference>
<dbReference type="OrthoDB" id="6509975at2759"/>
<dbReference type="Gene3D" id="3.40.50.1240">
    <property type="entry name" value="Phosphoglycerate mutase-like"/>
    <property type="match status" value="1"/>
</dbReference>
<evidence type="ECO:0008006" key="6">
    <source>
        <dbReference type="Google" id="ProtNLM"/>
    </source>
</evidence>
<dbReference type="VEuPathDB" id="FungiDB:SI65_02117"/>
<organism evidence="3 5">
    <name type="scientific">Aspergillus cristatus</name>
    <name type="common">Chinese Fuzhuan brick tea-fermentation fungus</name>
    <name type="synonym">Eurotium cristatum</name>
    <dbReference type="NCBI Taxonomy" id="573508"/>
    <lineage>
        <taxon>Eukaryota</taxon>
        <taxon>Fungi</taxon>
        <taxon>Dikarya</taxon>
        <taxon>Ascomycota</taxon>
        <taxon>Pezizomycotina</taxon>
        <taxon>Eurotiomycetes</taxon>
        <taxon>Eurotiomycetidae</taxon>
        <taxon>Eurotiales</taxon>
        <taxon>Aspergillaceae</taxon>
        <taxon>Aspergillus</taxon>
        <taxon>Aspergillus subgen. Aspergillus</taxon>
    </lineage>
</organism>
<dbReference type="EMBL" id="JXNT01000001">
    <property type="protein sequence ID" value="ODM24527.1"/>
    <property type="molecule type" value="Genomic_DNA"/>
</dbReference>
<keyword evidence="5" id="KW-1185">Reference proteome</keyword>
<dbReference type="SUPFAM" id="SSF53254">
    <property type="entry name" value="Phosphoglycerate mutase-like"/>
    <property type="match status" value="1"/>
</dbReference>
<keyword evidence="1" id="KW-0378">Hydrolase</keyword>
<keyword evidence="2" id="KW-0732">Signal</keyword>
<comment type="caution">
    <text evidence="3">The sequence shown here is derived from an EMBL/GenBank/DDBJ whole genome shotgun (WGS) entry which is preliminary data.</text>
</comment>
<name>A0A1E3BT73_ASPCR</name>
<evidence type="ECO:0000256" key="2">
    <source>
        <dbReference type="SAM" id="SignalP"/>
    </source>
</evidence>
<evidence type="ECO:0000313" key="3">
    <source>
        <dbReference type="EMBL" id="ODM24174.1"/>
    </source>
</evidence>
<feature type="signal peptide" evidence="2">
    <location>
        <begin position="1"/>
        <end position="24"/>
    </location>
</feature>
<dbReference type="EMBL" id="JXNT01000001">
    <property type="protein sequence ID" value="ODM24174.1"/>
    <property type="molecule type" value="Genomic_DNA"/>
</dbReference>
<reference evidence="3 5" key="1">
    <citation type="journal article" date="2016" name="BMC Genomics">
        <title>Comparative genomic and transcriptomic analyses of the Fuzhuan brick tea-fermentation fungus Aspergillus cristatus.</title>
        <authorList>
            <person name="Ge Y."/>
            <person name="Wang Y."/>
            <person name="Liu Y."/>
            <person name="Tan Y."/>
            <person name="Ren X."/>
            <person name="Zhang X."/>
            <person name="Hyde K.D."/>
            <person name="Liu Y."/>
            <person name="Liu Z."/>
        </authorList>
    </citation>
    <scope>NUCLEOTIDE SEQUENCE [LARGE SCALE GENOMIC DNA]</scope>
    <source>
        <strain evidence="3 5">GZAAS20.1005</strain>
    </source>
</reference>
<accession>A0A1E3BT73</accession>
<dbReference type="InterPro" id="IPR000560">
    <property type="entry name" value="His_Pase_clade-2"/>
</dbReference>
<dbReference type="Pfam" id="PF00328">
    <property type="entry name" value="His_Phos_2"/>
    <property type="match status" value="1"/>
</dbReference>
<sequence length="547" mass="59128">MQFLNSPTAALLATALLGLDPAAAATASSSSASASAAASAGASAPTGAAYASNFDITTSWGNLSPYADSPGFDVPNGVPHGCELAQVHILHRHAQRYPTSYDLDGLGMQKFAQKLKNYTALHPHRTLARGPLAFLNDWEYMMGEDTLLGSGAATEATSGADAWGRYGRLLYRAGAGVVGWEDGLNVYPNGTRRAKPVFRTTSQARILESARWWLSGFFGNSGANSSYSQYDLVVIPEVDPFNNTLASYDSCPGDSREGYQGDTAAESFLPALTHSAITRLSPYLPHDFHLIPSDILAMLNMCPYEYATYSTHPSPSPFCTLFTEQEWKDYEYILDLQFYGNYGFGASTGRAQGIGYILELAARLQSKLITSSDTSINYTYDNNEKTFPLGQPLYMDMSHDDIIVSVLTALGLEYFKYGPAGLPAANITHAPANRTFNLNKLTPFGARLNTEVWSCPSPASIRHLDPVLYSNPDLSTRNTTEYIRFMLNNAPVPLDGLKGCEKGVNGFCAVGDFVAAVPGLKRDAEYQFACFGKHDAGGKQVGDGKPE</sequence>
<dbReference type="PANTHER" id="PTHR20963">
    <property type="entry name" value="MULTIPLE INOSITOL POLYPHOSPHATE PHOSPHATASE-RELATED"/>
    <property type="match status" value="1"/>
</dbReference>
<feature type="chain" id="PRO_5009448923" description="3-phytase A" evidence="2">
    <location>
        <begin position="25"/>
        <end position="547"/>
    </location>
</feature>
<dbReference type="FunFam" id="3.40.50.1240:FF:000045">
    <property type="entry name" value="Extracellular phytase, putative"/>
    <property type="match status" value="1"/>
</dbReference>
<dbReference type="PANTHER" id="PTHR20963:SF43">
    <property type="entry name" value="PUTATIVE (AFU_ORTHOLOGUE AFUA_7G01240)-RELATED"/>
    <property type="match status" value="1"/>
</dbReference>
<evidence type="ECO:0000256" key="1">
    <source>
        <dbReference type="ARBA" id="ARBA00022801"/>
    </source>
</evidence>
<proteinExistence type="predicted"/>
<evidence type="ECO:0000313" key="5">
    <source>
        <dbReference type="Proteomes" id="UP000094569"/>
    </source>
</evidence>
<dbReference type="VEuPathDB" id="FungiDB:SI65_01764"/>
<protein>
    <recommendedName>
        <fullName evidence="6">3-phytase A</fullName>
    </recommendedName>
</protein>
<dbReference type="AlphaFoldDB" id="A0A1E3BT73"/>
<dbReference type="Proteomes" id="UP000094569">
    <property type="component" value="Unassembled WGS sequence"/>
</dbReference>
<dbReference type="STRING" id="573508.A0A1E3BT73"/>